<name>A0A0C9TD09_SPHS4</name>
<accession>A0A0C9TD09</accession>
<evidence type="ECO:0000313" key="2">
    <source>
        <dbReference type="EMBL" id="KIJ27083.1"/>
    </source>
</evidence>
<keyword evidence="3" id="KW-1185">Reference proteome</keyword>
<feature type="region of interest" description="Disordered" evidence="1">
    <location>
        <begin position="1"/>
        <end position="22"/>
    </location>
</feature>
<dbReference type="HOGENOM" id="CLU_1897535_0_0_1"/>
<dbReference type="AlphaFoldDB" id="A0A0C9TD09"/>
<dbReference type="EMBL" id="KN837347">
    <property type="protein sequence ID" value="KIJ27083.1"/>
    <property type="molecule type" value="Genomic_DNA"/>
</dbReference>
<evidence type="ECO:0000256" key="1">
    <source>
        <dbReference type="SAM" id="MobiDB-lite"/>
    </source>
</evidence>
<evidence type="ECO:0000313" key="3">
    <source>
        <dbReference type="Proteomes" id="UP000054279"/>
    </source>
</evidence>
<reference evidence="2 3" key="1">
    <citation type="submission" date="2014-06" db="EMBL/GenBank/DDBJ databases">
        <title>Evolutionary Origins and Diversification of the Mycorrhizal Mutualists.</title>
        <authorList>
            <consortium name="DOE Joint Genome Institute"/>
            <consortium name="Mycorrhizal Genomics Consortium"/>
            <person name="Kohler A."/>
            <person name="Kuo A."/>
            <person name="Nagy L.G."/>
            <person name="Floudas D."/>
            <person name="Copeland A."/>
            <person name="Barry K.W."/>
            <person name="Cichocki N."/>
            <person name="Veneault-Fourrey C."/>
            <person name="LaButti K."/>
            <person name="Lindquist E.A."/>
            <person name="Lipzen A."/>
            <person name="Lundell T."/>
            <person name="Morin E."/>
            <person name="Murat C."/>
            <person name="Riley R."/>
            <person name="Ohm R."/>
            <person name="Sun H."/>
            <person name="Tunlid A."/>
            <person name="Henrissat B."/>
            <person name="Grigoriev I.V."/>
            <person name="Hibbett D.S."/>
            <person name="Martin F."/>
        </authorList>
    </citation>
    <scope>NUCLEOTIDE SEQUENCE [LARGE SCALE GENOMIC DNA]</scope>
    <source>
        <strain evidence="2 3">SS14</strain>
    </source>
</reference>
<protein>
    <submittedName>
        <fullName evidence="2">Uncharacterized protein</fullName>
    </submittedName>
</protein>
<dbReference type="Proteomes" id="UP000054279">
    <property type="component" value="Unassembled WGS sequence"/>
</dbReference>
<feature type="region of interest" description="Disordered" evidence="1">
    <location>
        <begin position="102"/>
        <end position="134"/>
    </location>
</feature>
<organism evidence="2 3">
    <name type="scientific">Sphaerobolus stellatus (strain SS14)</name>
    <dbReference type="NCBI Taxonomy" id="990650"/>
    <lineage>
        <taxon>Eukaryota</taxon>
        <taxon>Fungi</taxon>
        <taxon>Dikarya</taxon>
        <taxon>Basidiomycota</taxon>
        <taxon>Agaricomycotina</taxon>
        <taxon>Agaricomycetes</taxon>
        <taxon>Phallomycetidae</taxon>
        <taxon>Geastrales</taxon>
        <taxon>Sphaerobolaceae</taxon>
        <taxon>Sphaerobolus</taxon>
    </lineage>
</organism>
<gene>
    <name evidence="2" type="ORF">M422DRAFT_55215</name>
</gene>
<proteinExistence type="predicted"/>
<sequence>MEANNPEPVIIDNSRTPESDGFIFDEDIHDDEGDDTLEREDEEYSELRRTFDENIDDSVALLHYLADAMESQKKHRNPRFLADVKQNTSCALRYARKLQEYEQQINSRSSPNPRTWSSSTPMFFRSRTSNTDLA</sequence>